<evidence type="ECO:0000256" key="1">
    <source>
        <dbReference type="SAM" id="Coils"/>
    </source>
</evidence>
<evidence type="ECO:0000313" key="6">
    <source>
        <dbReference type="EMBL" id="RHG27652.1"/>
    </source>
</evidence>
<dbReference type="Proteomes" id="UP000283586">
    <property type="component" value="Unassembled WGS sequence"/>
</dbReference>
<reference evidence="4 8" key="1">
    <citation type="submission" date="2015-09" db="EMBL/GenBank/DDBJ databases">
        <authorList>
            <consortium name="Pathogen Informatics"/>
        </authorList>
    </citation>
    <scope>NUCLEOTIDE SEQUENCE [LARGE SCALE GENOMIC DNA]</scope>
    <source>
        <strain evidence="4 8">2789STDY5834960</strain>
    </source>
</reference>
<evidence type="ECO:0000256" key="2">
    <source>
        <dbReference type="SAM" id="MobiDB-lite"/>
    </source>
</evidence>
<dbReference type="Proteomes" id="UP000095350">
    <property type="component" value="Unassembled WGS sequence"/>
</dbReference>
<dbReference type="OrthoDB" id="2052535at2"/>
<dbReference type="EMBL" id="QRID01000010">
    <property type="protein sequence ID" value="RHG27652.1"/>
    <property type="molecule type" value="Genomic_DNA"/>
</dbReference>
<dbReference type="EMBL" id="QRQN01000023">
    <property type="protein sequence ID" value="RHN04817.1"/>
    <property type="molecule type" value="Genomic_DNA"/>
</dbReference>
<evidence type="ECO:0000313" key="4">
    <source>
        <dbReference type="EMBL" id="CUN20430.1"/>
    </source>
</evidence>
<dbReference type="PaxDb" id="166486-ERS852572_02445"/>
<keyword evidence="3" id="KW-1133">Transmembrane helix</keyword>
<dbReference type="EMBL" id="QSFP01000016">
    <property type="protein sequence ID" value="RHA65763.1"/>
    <property type="molecule type" value="Genomic_DNA"/>
</dbReference>
<keyword evidence="1" id="KW-0175">Coiled coil</keyword>
<name>A0A173V1A7_9FIRM</name>
<evidence type="ECO:0000313" key="5">
    <source>
        <dbReference type="EMBL" id="RHA65763.1"/>
    </source>
</evidence>
<evidence type="ECO:0000313" key="9">
    <source>
        <dbReference type="Proteomes" id="UP000283586"/>
    </source>
</evidence>
<organism evidence="4 8">
    <name type="scientific">Roseburia intestinalis</name>
    <dbReference type="NCBI Taxonomy" id="166486"/>
    <lineage>
        <taxon>Bacteria</taxon>
        <taxon>Bacillati</taxon>
        <taxon>Bacillota</taxon>
        <taxon>Clostridia</taxon>
        <taxon>Lachnospirales</taxon>
        <taxon>Lachnospiraceae</taxon>
        <taxon>Roseburia</taxon>
    </lineage>
</organism>
<evidence type="ECO:0000256" key="3">
    <source>
        <dbReference type="SAM" id="Phobius"/>
    </source>
</evidence>
<evidence type="ECO:0000313" key="7">
    <source>
        <dbReference type="EMBL" id="RHN04817.1"/>
    </source>
</evidence>
<evidence type="ECO:0000313" key="8">
    <source>
        <dbReference type="Proteomes" id="UP000095350"/>
    </source>
</evidence>
<sequence>MAGLWQMVFRQLQPRKKRMVPQNVRLLNRNKPEESGQMHTQEQERTQKDVENEDLLINQIDEFREKAKQLQVLLEAKESKAAELQSLVDERAGKAQELEHILTERQEEADKIVTEFGRKVDALADKVTTKMAEIEAGLSGQVADIRKTSEEQIALNRRMNEEQTASNRKLNEEQIAANKQFLEEQAIANKKLSEGQIAEVKELLENATSQLESIKTDLSEKVHTENVKCYRNIQDLFNEFDSKIEKMDEMEGGVDSVKGYVKLLSWFSILNFVVLIIFILYSMGVFHF</sequence>
<dbReference type="EMBL" id="CYXZ01000018">
    <property type="protein sequence ID" value="CUN20430.1"/>
    <property type="molecule type" value="Genomic_DNA"/>
</dbReference>
<dbReference type="STRING" id="166486.ERS852572_02445"/>
<feature type="coiled-coil region" evidence="1">
    <location>
        <begin position="190"/>
        <end position="217"/>
    </location>
</feature>
<dbReference type="Proteomes" id="UP000284465">
    <property type="component" value="Unassembled WGS sequence"/>
</dbReference>
<accession>A0A173V1A7</accession>
<evidence type="ECO:0000313" key="10">
    <source>
        <dbReference type="Proteomes" id="UP000284051"/>
    </source>
</evidence>
<feature type="region of interest" description="Disordered" evidence="2">
    <location>
        <begin position="27"/>
        <end position="48"/>
    </location>
</feature>
<keyword evidence="3" id="KW-0812">Transmembrane</keyword>
<feature type="compositionally biased region" description="Basic and acidic residues" evidence="2">
    <location>
        <begin position="30"/>
        <end position="48"/>
    </location>
</feature>
<feature type="transmembrane region" description="Helical" evidence="3">
    <location>
        <begin position="263"/>
        <end position="286"/>
    </location>
</feature>
<dbReference type="AlphaFoldDB" id="A0A173V1A7"/>
<keyword evidence="3" id="KW-0472">Membrane</keyword>
<dbReference type="Proteomes" id="UP000284051">
    <property type="component" value="Unassembled WGS sequence"/>
</dbReference>
<feature type="coiled-coil region" evidence="1">
    <location>
        <begin position="60"/>
        <end position="87"/>
    </location>
</feature>
<dbReference type="RefSeq" id="WP_022112007.1">
    <property type="nucleotide sequence ID" value="NZ_CABIYH010000018.1"/>
</dbReference>
<evidence type="ECO:0000313" key="11">
    <source>
        <dbReference type="Proteomes" id="UP000284465"/>
    </source>
</evidence>
<gene>
    <name evidence="6" type="ORF">DW264_11140</name>
    <name evidence="5" type="ORF">DW927_13635</name>
    <name evidence="7" type="ORF">DWZ31_15755</name>
    <name evidence="4" type="ORF">ERS852572_02445</name>
</gene>
<protein>
    <submittedName>
        <fullName evidence="4">Uncharacterized protein</fullName>
    </submittedName>
</protein>
<reference evidence="9 10" key="2">
    <citation type="submission" date="2018-08" db="EMBL/GenBank/DDBJ databases">
        <title>A genome reference for cultivated species of the human gut microbiota.</title>
        <authorList>
            <person name="Zou Y."/>
            <person name="Xue W."/>
            <person name="Luo G."/>
        </authorList>
    </citation>
    <scope>NUCLEOTIDE SEQUENCE [LARGE SCALE GENOMIC DNA]</scope>
    <source>
        <strain evidence="7 9">AF31-21AC</strain>
        <strain evidence="6 10">AM22-21LB</strain>
        <strain evidence="5 11">AM43-11</strain>
    </source>
</reference>
<proteinExistence type="predicted"/>